<reference evidence="3 4" key="1">
    <citation type="journal article" date="2018" name="BMC Genomics">
        <title>Comparative genome analyses reveal sequence features reflecting distinct modes of host-adaptation between dicot and monocot powdery mildew.</title>
        <authorList>
            <person name="Wu Y."/>
            <person name="Ma X."/>
            <person name="Pan Z."/>
            <person name="Kale S.D."/>
            <person name="Song Y."/>
            <person name="King H."/>
            <person name="Zhang Q."/>
            <person name="Presley C."/>
            <person name="Deng X."/>
            <person name="Wei C.I."/>
            <person name="Xiao S."/>
        </authorList>
    </citation>
    <scope>NUCLEOTIDE SEQUENCE [LARGE SCALE GENOMIC DNA]</scope>
    <source>
        <strain evidence="3">UMSG1</strain>
    </source>
</reference>
<evidence type="ECO:0000313" key="4">
    <source>
        <dbReference type="Proteomes" id="UP000285326"/>
    </source>
</evidence>
<dbReference type="GO" id="GO:0042254">
    <property type="term" value="P:ribosome biogenesis"/>
    <property type="evidence" value="ECO:0007669"/>
    <property type="project" value="TreeGrafter"/>
</dbReference>
<evidence type="ECO:0000259" key="2">
    <source>
        <dbReference type="Pfam" id="PF10441"/>
    </source>
</evidence>
<dbReference type="Proteomes" id="UP000285326">
    <property type="component" value="Unassembled WGS sequence"/>
</dbReference>
<accession>A0A420IBY5</accession>
<dbReference type="Pfam" id="PF10441">
    <property type="entry name" value="Urb2"/>
    <property type="match status" value="1"/>
</dbReference>
<dbReference type="InterPro" id="IPR018849">
    <property type="entry name" value="Urb2/Npa2_C"/>
</dbReference>
<gene>
    <name evidence="3" type="ORF">GcM1_249147</name>
</gene>
<dbReference type="InterPro" id="IPR052609">
    <property type="entry name" value="Ribosome_Biogenesis_Reg"/>
</dbReference>
<organism evidence="3 4">
    <name type="scientific">Golovinomyces cichoracearum</name>
    <dbReference type="NCBI Taxonomy" id="62708"/>
    <lineage>
        <taxon>Eukaryota</taxon>
        <taxon>Fungi</taxon>
        <taxon>Dikarya</taxon>
        <taxon>Ascomycota</taxon>
        <taxon>Pezizomycotina</taxon>
        <taxon>Leotiomycetes</taxon>
        <taxon>Erysiphales</taxon>
        <taxon>Erysiphaceae</taxon>
        <taxon>Golovinomyces</taxon>
    </lineage>
</organism>
<dbReference type="EMBL" id="MCBS01024948">
    <property type="protein sequence ID" value="RKF72060.1"/>
    <property type="molecule type" value="Genomic_DNA"/>
</dbReference>
<dbReference type="GO" id="GO:0005730">
    <property type="term" value="C:nucleolus"/>
    <property type="evidence" value="ECO:0007669"/>
    <property type="project" value="TreeGrafter"/>
</dbReference>
<feature type="domain" description="Nucleolar 27S pre-rRNA processing Urb2/Npa2 C-terminal" evidence="2">
    <location>
        <begin position="1232"/>
        <end position="1477"/>
    </location>
</feature>
<dbReference type="PANTHER" id="PTHR15682:SF2">
    <property type="entry name" value="UNHEALTHY RIBOSOME BIOGENESIS PROTEIN 2 HOMOLOG"/>
    <property type="match status" value="1"/>
</dbReference>
<protein>
    <submittedName>
        <fullName evidence="3">Putative urb2 npa2 family protein</fullName>
    </submittedName>
</protein>
<comment type="caution">
    <text evidence="3">The sequence shown here is derived from an EMBL/GenBank/DDBJ whole genome shotgun (WGS) entry which is preliminary data.</text>
</comment>
<dbReference type="PANTHER" id="PTHR15682">
    <property type="entry name" value="UNHEALTHY RIBOSOME BIOGENESIS PROTEIN 2 HOMOLOG"/>
    <property type="match status" value="1"/>
</dbReference>
<proteinExistence type="predicted"/>
<feature type="region of interest" description="Disordered" evidence="1">
    <location>
        <begin position="1367"/>
        <end position="1387"/>
    </location>
</feature>
<evidence type="ECO:0000256" key="1">
    <source>
        <dbReference type="SAM" id="MobiDB-lite"/>
    </source>
</evidence>
<sequence length="1478" mass="168960">MGTIDSAGSCAGFSLVAFRMRHNKQRMTSRSRSVQEELERLEKLFVPYKQQLTEAVRFVGVQFRDDGQLSGDREEAKKLSSLVPFKREEWLLVWLLKKLKTDSIARKTPSSWWLLSYLVESVPVRVASRILLSKEAIVEERDNPSKQIKKSILQNTLDEALENFSISPAPGKFGQKHSKKRRYGGELVATNVAFDHLPDLMDAISTVLSFLVKSGSIAATGSTDDIGASLSAAYMKTTYITAAEKAAVTFGSWLTLCEKVYPLCSSTHVNNNKNWLAPFVDLWNSRLQSDTALLSFSQHCASSILSLLHVIRSGNHQINWHSPLEKLLSQNIIIPAKKKYHENSTSDLLEMLTKHVITLNILNVPVLFEIAIRSIQHQCTRSRQPEDEAWLQAVFQTLLHLNSDSENQECINNMLKLCIQYKVELEKKLLQSIVFKSAISESDINWKLIATIIKLDANIFLDSSEESLLALLLGRITETSLEPCWSTILDRVISEVLLPIMNEFTKARDLSGFIKLWFNQLCIFESRREKSQNLSITVFSAWEQERLCLELRKLLELSLSTDQILNLIDWISKNLEKNPTGACIILEAICGSISGQEDVVDSISLLPYNIIFDKKKTLELPSRYKWRAWRILTHTLNWANSRDLDSLASCWDSKGNPFTFYLENYDSLLNINHEESVLVLEPVEVFRSVCAAFNASVESCHLEKSIKPVALRFLQIMHNDICSLRGDFYSKTSMSRSKSEAIYSLFRCIFSEYPKILRLSFELEGIFERLFHTVFDLGSESFALTSNVFERLHLTADAYPFLVSSALESDEVLNNKDLIETIIDIIITKITIEAHQEDNVLIINSFAIQILNQIPLEVISKNARERIMRLWLSKIHKKDSNFEKKSYSFIAPNLSMLALKKKIMKNHPNLYEGLGFENLTSLADTSTDEDIPHLEARLALLKNLTHLVIAHAHTNLDQERRSNYLKKVLYVIQNQTQNSKVEKKNRKNYGFIAIFEAALVEFHKNKTRLHEMKIISEEDLEDTTISFKNKILDQLKKLLHKLCRKLDRIIEVSQSQEMCLNTIVNALSTLGVSNVQLASLELDINKLAEAPSNLGRRLKTFMIIHGPKDRGTDLSLALDVDVKCITNRKLVQQITESVMSVYDDAKKLSLLRSLLKEYQSNKTLLDRILAARYVIMEINDLSLDKNKSSRNLSETDDSSDEESLDNFDLTSVYILLCAELRKTTDIIAFCIISETLELMLRTKTRSISQYSIDSTLGTISILCSPKSPHLPSTRPGTVFLHLTHLLRSILVHHRFRLKGHFPLVQLSMQGLLRCLFSSTSNSITNTSKNTSTGFNHQPIWLNSSQYRLNARDSESYTRLLTLISDPSESSLQHNGNKRHNNNKNIKDNHHYLTSATDKWKRMTTHFMRFVLIDYIEWQLKFRILPEIKEKLMPGWYALLDNTSLDTRRLINADLNASGRAIFINLYQDYQKFGKWSGS</sequence>
<name>A0A420IBY5_9PEZI</name>
<evidence type="ECO:0000313" key="3">
    <source>
        <dbReference type="EMBL" id="RKF72060.1"/>
    </source>
</evidence>